<dbReference type="PANTHER" id="PTHR19241">
    <property type="entry name" value="ATP-BINDING CASSETTE TRANSPORTER"/>
    <property type="match status" value="1"/>
</dbReference>
<dbReference type="InterPro" id="IPR027417">
    <property type="entry name" value="P-loop_NTPase"/>
</dbReference>
<keyword evidence="1" id="KW-0813">Transport</keyword>
<dbReference type="GO" id="GO:0005524">
    <property type="term" value="F:ATP binding"/>
    <property type="evidence" value="ECO:0007669"/>
    <property type="project" value="InterPro"/>
</dbReference>
<feature type="domain" description="ABC transporter" evidence="4">
    <location>
        <begin position="101"/>
        <end position="242"/>
    </location>
</feature>
<feature type="chain" id="PRO_5040870635" evidence="3">
    <location>
        <begin position="16"/>
        <end position="255"/>
    </location>
</feature>
<dbReference type="Pfam" id="PF00005">
    <property type="entry name" value="ABC_tran"/>
    <property type="match status" value="1"/>
</dbReference>
<comment type="caution">
    <text evidence="5">The sequence shown here is derived from an EMBL/GenBank/DDBJ whole genome shotgun (WGS) entry which is preliminary data.</text>
</comment>
<dbReference type="InterPro" id="IPR003439">
    <property type="entry name" value="ABC_transporter-like_ATP-bd"/>
</dbReference>
<evidence type="ECO:0000313" key="6">
    <source>
        <dbReference type="Proteomes" id="UP001165121"/>
    </source>
</evidence>
<feature type="region of interest" description="Disordered" evidence="2">
    <location>
        <begin position="41"/>
        <end position="60"/>
    </location>
</feature>
<reference evidence="5" key="1">
    <citation type="submission" date="2023-04" db="EMBL/GenBank/DDBJ databases">
        <title>Phytophthora fragariaefolia NBRC 109709.</title>
        <authorList>
            <person name="Ichikawa N."/>
            <person name="Sato H."/>
            <person name="Tonouchi N."/>
        </authorList>
    </citation>
    <scope>NUCLEOTIDE SEQUENCE</scope>
    <source>
        <strain evidence="5">NBRC 109709</strain>
    </source>
</reference>
<sequence>MILFYAFLLALSAYRLEYRWYLASANIQLLPKDIESEPQEGYALATTPKHSEDTNSDTSHDEVMVDLPQREKNFVPVTIAFTGLWDTVPDPTDAKESLDLLKGINGYATPGTLAALMGSTGAGKPTLMDVIAGRKTEDTIKGKIDLNGHEANDLAIRRATGYCEQMDTHSEASTMREALTFSAFLRQDSGVPEEKKYDTVEECLELLDMHDIADQIVHGSSQEQMKRLTIGVELAAQPSICFWISLQVRYGAWCD</sequence>
<dbReference type="SUPFAM" id="SSF52540">
    <property type="entry name" value="P-loop containing nucleoside triphosphate hydrolases"/>
    <property type="match status" value="1"/>
</dbReference>
<dbReference type="OrthoDB" id="79193at2759"/>
<dbReference type="Gene3D" id="3.40.50.300">
    <property type="entry name" value="P-loop containing nucleotide triphosphate hydrolases"/>
    <property type="match status" value="1"/>
</dbReference>
<evidence type="ECO:0000259" key="4">
    <source>
        <dbReference type="Pfam" id="PF00005"/>
    </source>
</evidence>
<protein>
    <submittedName>
        <fullName evidence="5">Unnamed protein product</fullName>
    </submittedName>
</protein>
<evidence type="ECO:0000313" key="5">
    <source>
        <dbReference type="EMBL" id="GMF27087.1"/>
    </source>
</evidence>
<organism evidence="5 6">
    <name type="scientific">Phytophthora fragariaefolia</name>
    <dbReference type="NCBI Taxonomy" id="1490495"/>
    <lineage>
        <taxon>Eukaryota</taxon>
        <taxon>Sar</taxon>
        <taxon>Stramenopiles</taxon>
        <taxon>Oomycota</taxon>
        <taxon>Peronosporomycetes</taxon>
        <taxon>Peronosporales</taxon>
        <taxon>Peronosporaceae</taxon>
        <taxon>Phytophthora</taxon>
    </lineage>
</organism>
<dbReference type="AlphaFoldDB" id="A0A9W6U6S1"/>
<gene>
    <name evidence="5" type="ORF">Pfra01_000529300</name>
</gene>
<keyword evidence="6" id="KW-1185">Reference proteome</keyword>
<proteinExistence type="predicted"/>
<feature type="signal peptide" evidence="3">
    <location>
        <begin position="1"/>
        <end position="15"/>
    </location>
</feature>
<evidence type="ECO:0000256" key="3">
    <source>
        <dbReference type="SAM" id="SignalP"/>
    </source>
</evidence>
<feature type="compositionally biased region" description="Basic and acidic residues" evidence="2">
    <location>
        <begin position="49"/>
        <end position="60"/>
    </location>
</feature>
<evidence type="ECO:0000256" key="1">
    <source>
        <dbReference type="ARBA" id="ARBA00022448"/>
    </source>
</evidence>
<evidence type="ECO:0000256" key="2">
    <source>
        <dbReference type="SAM" id="MobiDB-lite"/>
    </source>
</evidence>
<dbReference type="Proteomes" id="UP001165121">
    <property type="component" value="Unassembled WGS sequence"/>
</dbReference>
<dbReference type="EMBL" id="BSXT01000425">
    <property type="protein sequence ID" value="GMF27087.1"/>
    <property type="molecule type" value="Genomic_DNA"/>
</dbReference>
<name>A0A9W6U6S1_9STRA</name>
<accession>A0A9W6U6S1</accession>
<dbReference type="GO" id="GO:0016887">
    <property type="term" value="F:ATP hydrolysis activity"/>
    <property type="evidence" value="ECO:0007669"/>
    <property type="project" value="InterPro"/>
</dbReference>
<keyword evidence="3" id="KW-0732">Signal</keyword>